<accession>A0A7Y9IAS1</accession>
<keyword evidence="4" id="KW-0436">Ligase</keyword>
<dbReference type="PANTHER" id="PTHR43201:SF32">
    <property type="entry name" value="2-SUCCINYLBENZOATE--COA LIGASE, CHLOROPLASTIC_PEROXISOMAL"/>
    <property type="match status" value="1"/>
</dbReference>
<evidence type="ECO:0000313" key="5">
    <source>
        <dbReference type="Proteomes" id="UP000569914"/>
    </source>
</evidence>
<dbReference type="GO" id="GO:0031956">
    <property type="term" value="F:medium-chain fatty acid-CoA ligase activity"/>
    <property type="evidence" value="ECO:0007669"/>
    <property type="project" value="TreeGrafter"/>
</dbReference>
<dbReference type="SUPFAM" id="SSF56801">
    <property type="entry name" value="Acetyl-CoA synthetase-like"/>
    <property type="match status" value="1"/>
</dbReference>
<organism evidence="4 5">
    <name type="scientific">Microlunatus parietis</name>
    <dbReference type="NCBI Taxonomy" id="682979"/>
    <lineage>
        <taxon>Bacteria</taxon>
        <taxon>Bacillati</taxon>
        <taxon>Actinomycetota</taxon>
        <taxon>Actinomycetes</taxon>
        <taxon>Propionibacteriales</taxon>
        <taxon>Propionibacteriaceae</taxon>
        <taxon>Microlunatus</taxon>
    </lineage>
</organism>
<dbReference type="InterPro" id="IPR025110">
    <property type="entry name" value="AMP-bd_C"/>
</dbReference>
<dbReference type="Pfam" id="PF13193">
    <property type="entry name" value="AMP-binding_C"/>
    <property type="match status" value="1"/>
</dbReference>
<dbReference type="InterPro" id="IPR045851">
    <property type="entry name" value="AMP-bd_C_sf"/>
</dbReference>
<feature type="region of interest" description="Disordered" evidence="1">
    <location>
        <begin position="282"/>
        <end position="306"/>
    </location>
</feature>
<evidence type="ECO:0000259" key="3">
    <source>
        <dbReference type="Pfam" id="PF13193"/>
    </source>
</evidence>
<protein>
    <submittedName>
        <fullName evidence="4">Long-chain acyl-CoA synthetase</fullName>
        <ecNumber evidence="4">6.2.1.3</ecNumber>
    </submittedName>
</protein>
<gene>
    <name evidence="4" type="ORF">BKA15_004522</name>
</gene>
<keyword evidence="5" id="KW-1185">Reference proteome</keyword>
<feature type="domain" description="AMP-dependent synthetase/ligase" evidence="2">
    <location>
        <begin position="122"/>
        <end position="338"/>
    </location>
</feature>
<dbReference type="Proteomes" id="UP000569914">
    <property type="component" value="Unassembled WGS sequence"/>
</dbReference>
<proteinExistence type="predicted"/>
<evidence type="ECO:0000259" key="2">
    <source>
        <dbReference type="Pfam" id="PF00501"/>
    </source>
</evidence>
<feature type="domain" description="AMP-dependent synthetase/ligase" evidence="2">
    <location>
        <begin position="12"/>
        <end position="112"/>
    </location>
</feature>
<dbReference type="Gene3D" id="3.30.300.30">
    <property type="match status" value="1"/>
</dbReference>
<dbReference type="EMBL" id="JACCBU010000001">
    <property type="protein sequence ID" value="NYE73193.1"/>
    <property type="molecule type" value="Genomic_DNA"/>
</dbReference>
<dbReference type="AlphaFoldDB" id="A0A7Y9IAS1"/>
<feature type="domain" description="AMP-binding enzyme C-terminal" evidence="3">
    <location>
        <begin position="385"/>
        <end position="452"/>
    </location>
</feature>
<dbReference type="GO" id="GO:0004467">
    <property type="term" value="F:long-chain fatty acid-CoA ligase activity"/>
    <property type="evidence" value="ECO:0007669"/>
    <property type="project" value="UniProtKB-EC"/>
</dbReference>
<name>A0A7Y9IAS1_9ACTN</name>
<dbReference type="Pfam" id="PF00501">
    <property type="entry name" value="AMP-binding"/>
    <property type="match status" value="2"/>
</dbReference>
<dbReference type="InterPro" id="IPR042099">
    <property type="entry name" value="ANL_N_sf"/>
</dbReference>
<sequence>MGDLRNLADLLTARAAQAPETVAVREAGSAGLTWAELDRRVTSTAAGLSATGLVAGQRVLLALPNSVRLVTDYLACLRAGLVAVPIDPRTAAEERERLAGRVGARLVLTPDSDHDRGGDAIVVPPADPDSLAVLLRTAATSAEAKIAMINHRSLLLPARGLAGAGLVTADDTVLAALPLWHVYGLGVVVGGWLASGCRLVITGHDAGPELAEIVAESGATVLPVVPALLERLLRAPDLADRLRGVRTILSAAAPLSVDLADRFTEASGHRVESGYGLTEAAGGVTTTLRPDGTGGTGHRIGHVGHPMPGVEVRIGDGSDPGEPDRIRIRSAQLFAGYWPDGGGGPDADGWYDTGDLGYLADGELYLVERSRELIMVDGFGVYPAEVERIIAELDGVLETAVIGDPAGMIAFVVGPDLDRDRIAEHCAALLPKFKRPASIRLVDGLPRGVTGKVQKSVLRRMTDQDREGR</sequence>
<comment type="caution">
    <text evidence="4">The sequence shown here is derived from an EMBL/GenBank/DDBJ whole genome shotgun (WGS) entry which is preliminary data.</text>
</comment>
<dbReference type="InterPro" id="IPR000873">
    <property type="entry name" value="AMP-dep_synth/lig_dom"/>
</dbReference>
<evidence type="ECO:0000256" key="1">
    <source>
        <dbReference type="SAM" id="MobiDB-lite"/>
    </source>
</evidence>
<evidence type="ECO:0000313" key="4">
    <source>
        <dbReference type="EMBL" id="NYE73193.1"/>
    </source>
</evidence>
<dbReference type="EC" id="6.2.1.3" evidence="4"/>
<dbReference type="PANTHER" id="PTHR43201">
    <property type="entry name" value="ACYL-COA SYNTHETASE"/>
    <property type="match status" value="1"/>
</dbReference>
<dbReference type="Gene3D" id="3.40.50.12780">
    <property type="entry name" value="N-terminal domain of ligase-like"/>
    <property type="match status" value="1"/>
</dbReference>
<dbReference type="RefSeq" id="WP_179754505.1">
    <property type="nucleotide sequence ID" value="NZ_JACCBU010000001.1"/>
</dbReference>
<reference evidence="4 5" key="1">
    <citation type="submission" date="2020-07" db="EMBL/GenBank/DDBJ databases">
        <title>Sequencing the genomes of 1000 actinobacteria strains.</title>
        <authorList>
            <person name="Klenk H.-P."/>
        </authorList>
    </citation>
    <scope>NUCLEOTIDE SEQUENCE [LARGE SCALE GENOMIC DNA]</scope>
    <source>
        <strain evidence="4 5">DSM 22083</strain>
    </source>
</reference>